<dbReference type="EMBL" id="SJST01000002">
    <property type="protein sequence ID" value="TCD15312.1"/>
    <property type="molecule type" value="Genomic_DNA"/>
</dbReference>
<evidence type="ECO:0000313" key="1">
    <source>
        <dbReference type="EMBL" id="TCD15312.1"/>
    </source>
</evidence>
<dbReference type="AlphaFoldDB" id="A0A4R0PCW2"/>
<reference evidence="1 2" key="1">
    <citation type="journal article" date="2015" name="Antonie Van Leeuwenhoek">
        <title>Oricola cellulosilytica gen. nov., sp. nov., a cellulose-degrading bacterium of the family Phyllobacteriaceae isolated from surface seashore water, and emended descriptions of Mesorhizobium loti and Phyllobacterium myrsinacearum.</title>
        <authorList>
            <person name="Hameed A."/>
            <person name="Shahina M."/>
            <person name="Lai W.A."/>
            <person name="Lin S.Y."/>
            <person name="Young L.S."/>
            <person name="Liu Y.C."/>
            <person name="Hsu Y.H."/>
            <person name="Young C.C."/>
        </authorList>
    </citation>
    <scope>NUCLEOTIDE SEQUENCE [LARGE SCALE GENOMIC DNA]</scope>
    <source>
        <strain evidence="1 2">KCTC 52183</strain>
    </source>
</reference>
<sequence length="103" mass="12197">MKFNTSDATIFQFLCKNESINLYQIHEETKITPADLFFSAVRLAELDMLYIRREELIRSKNFKELALKYRWDFVNRPKRWKAVFLDEPGELTEGDNNASLDST</sequence>
<accession>A0A4R0PCW2</accession>
<dbReference type="RefSeq" id="WP_131567295.1">
    <property type="nucleotide sequence ID" value="NZ_JAINFK010000004.1"/>
</dbReference>
<keyword evidence="2" id="KW-1185">Reference proteome</keyword>
<evidence type="ECO:0000313" key="2">
    <source>
        <dbReference type="Proteomes" id="UP000291301"/>
    </source>
</evidence>
<gene>
    <name evidence="1" type="ORF">E0D97_07190</name>
</gene>
<protein>
    <submittedName>
        <fullName evidence="1">Uncharacterized protein</fullName>
    </submittedName>
</protein>
<comment type="caution">
    <text evidence="1">The sequence shown here is derived from an EMBL/GenBank/DDBJ whole genome shotgun (WGS) entry which is preliminary data.</text>
</comment>
<proteinExistence type="predicted"/>
<organism evidence="1 2">
    <name type="scientific">Oricola cellulosilytica</name>
    <dbReference type="NCBI Taxonomy" id="1429082"/>
    <lineage>
        <taxon>Bacteria</taxon>
        <taxon>Pseudomonadati</taxon>
        <taxon>Pseudomonadota</taxon>
        <taxon>Alphaproteobacteria</taxon>
        <taxon>Hyphomicrobiales</taxon>
        <taxon>Ahrensiaceae</taxon>
        <taxon>Oricola</taxon>
    </lineage>
</organism>
<name>A0A4R0PCW2_9HYPH</name>
<dbReference type="Proteomes" id="UP000291301">
    <property type="component" value="Unassembled WGS sequence"/>
</dbReference>